<evidence type="ECO:0000313" key="1">
    <source>
        <dbReference type="EMBL" id="KAF2206948.1"/>
    </source>
</evidence>
<keyword evidence="2" id="KW-1185">Reference proteome</keyword>
<name>A0A6A6EXK6_9PEZI</name>
<reference evidence="1" key="1">
    <citation type="journal article" date="2020" name="Stud. Mycol.">
        <title>101 Dothideomycetes genomes: a test case for predicting lifestyles and emergence of pathogens.</title>
        <authorList>
            <person name="Haridas S."/>
            <person name="Albert R."/>
            <person name="Binder M."/>
            <person name="Bloem J."/>
            <person name="Labutti K."/>
            <person name="Salamov A."/>
            <person name="Andreopoulos B."/>
            <person name="Baker S."/>
            <person name="Barry K."/>
            <person name="Bills G."/>
            <person name="Bluhm B."/>
            <person name="Cannon C."/>
            <person name="Castanera R."/>
            <person name="Culley D."/>
            <person name="Daum C."/>
            <person name="Ezra D."/>
            <person name="Gonzalez J."/>
            <person name="Henrissat B."/>
            <person name="Kuo A."/>
            <person name="Liang C."/>
            <person name="Lipzen A."/>
            <person name="Lutzoni F."/>
            <person name="Magnuson J."/>
            <person name="Mondo S."/>
            <person name="Nolan M."/>
            <person name="Ohm R."/>
            <person name="Pangilinan J."/>
            <person name="Park H.-J."/>
            <person name="Ramirez L."/>
            <person name="Alfaro M."/>
            <person name="Sun H."/>
            <person name="Tritt A."/>
            <person name="Yoshinaga Y."/>
            <person name="Zwiers L.-H."/>
            <person name="Turgeon B."/>
            <person name="Goodwin S."/>
            <person name="Spatafora J."/>
            <person name="Crous P."/>
            <person name="Grigoriev I."/>
        </authorList>
    </citation>
    <scope>NUCLEOTIDE SEQUENCE</scope>
    <source>
        <strain evidence="1">SCOH1-5</strain>
    </source>
</reference>
<protein>
    <submittedName>
        <fullName evidence="1">Uncharacterized protein</fullName>
    </submittedName>
</protein>
<dbReference type="AlphaFoldDB" id="A0A6A6EXK6"/>
<dbReference type="EMBL" id="ML992709">
    <property type="protein sequence ID" value="KAF2206948.1"/>
    <property type="molecule type" value="Genomic_DNA"/>
</dbReference>
<sequence>MQFKNIVITIAAFAVAGAIANPIKIVARDVSEEFKSQMTQGAYDYLRDHATDKVTADDVAAAQAAAAQCGECWWGCDQPPLVVDEPCTPVQRYYLGCWNTWPDDYEDWSNTFNVQTCNGLNILSCNSGGLLGIL</sequence>
<dbReference type="Proteomes" id="UP000799539">
    <property type="component" value="Unassembled WGS sequence"/>
</dbReference>
<accession>A0A6A6EXK6</accession>
<organism evidence="1 2">
    <name type="scientific">Cercospora zeae-maydis SCOH1-5</name>
    <dbReference type="NCBI Taxonomy" id="717836"/>
    <lineage>
        <taxon>Eukaryota</taxon>
        <taxon>Fungi</taxon>
        <taxon>Dikarya</taxon>
        <taxon>Ascomycota</taxon>
        <taxon>Pezizomycotina</taxon>
        <taxon>Dothideomycetes</taxon>
        <taxon>Dothideomycetidae</taxon>
        <taxon>Mycosphaerellales</taxon>
        <taxon>Mycosphaerellaceae</taxon>
        <taxon>Cercospora</taxon>
    </lineage>
</organism>
<evidence type="ECO:0000313" key="2">
    <source>
        <dbReference type="Proteomes" id="UP000799539"/>
    </source>
</evidence>
<proteinExistence type="predicted"/>
<gene>
    <name evidence="1" type="ORF">CERZMDRAFT_102911</name>
</gene>